<evidence type="ECO:0000256" key="1">
    <source>
        <dbReference type="SAM" id="Coils"/>
    </source>
</evidence>
<evidence type="ECO:0000313" key="2">
    <source>
        <dbReference type="EMBL" id="KAK3246429.1"/>
    </source>
</evidence>
<dbReference type="EMBL" id="LGRX02029808">
    <property type="protein sequence ID" value="KAK3246429.1"/>
    <property type="molecule type" value="Genomic_DNA"/>
</dbReference>
<gene>
    <name evidence="2" type="ORF">CYMTET_44033</name>
</gene>
<protein>
    <submittedName>
        <fullName evidence="2">Uncharacterized protein</fullName>
    </submittedName>
</protein>
<keyword evidence="1" id="KW-0175">Coiled coil</keyword>
<dbReference type="Proteomes" id="UP001190700">
    <property type="component" value="Unassembled WGS sequence"/>
</dbReference>
<comment type="caution">
    <text evidence="2">The sequence shown here is derived from an EMBL/GenBank/DDBJ whole genome shotgun (WGS) entry which is preliminary data.</text>
</comment>
<evidence type="ECO:0000313" key="3">
    <source>
        <dbReference type="Proteomes" id="UP001190700"/>
    </source>
</evidence>
<organism evidence="2 3">
    <name type="scientific">Cymbomonas tetramitiformis</name>
    <dbReference type="NCBI Taxonomy" id="36881"/>
    <lineage>
        <taxon>Eukaryota</taxon>
        <taxon>Viridiplantae</taxon>
        <taxon>Chlorophyta</taxon>
        <taxon>Pyramimonadophyceae</taxon>
        <taxon>Pyramimonadales</taxon>
        <taxon>Pyramimonadaceae</taxon>
        <taxon>Cymbomonas</taxon>
    </lineage>
</organism>
<proteinExistence type="predicted"/>
<accession>A0AAE0EZZ3</accession>
<name>A0AAE0EZZ3_9CHLO</name>
<keyword evidence="3" id="KW-1185">Reference proteome</keyword>
<dbReference type="AlphaFoldDB" id="A0AAE0EZZ3"/>
<reference evidence="2 3" key="1">
    <citation type="journal article" date="2015" name="Genome Biol. Evol.">
        <title>Comparative Genomics of a Bacterivorous Green Alga Reveals Evolutionary Causalities and Consequences of Phago-Mixotrophic Mode of Nutrition.</title>
        <authorList>
            <person name="Burns J.A."/>
            <person name="Paasch A."/>
            <person name="Narechania A."/>
            <person name="Kim E."/>
        </authorList>
    </citation>
    <scope>NUCLEOTIDE SEQUENCE [LARGE SCALE GENOMIC DNA]</scope>
    <source>
        <strain evidence="2 3">PLY_AMNH</strain>
    </source>
</reference>
<sequence length="203" mass="22749">MERNLEELQRQVANICLIQSTEVLEKNALEEKLKVTQQRVEELEKVAQDQEVLIRQLRGAVEMSDTSKLRSPSGKGLGATVKLEQEDEGDVKYVVAKGSLVVLQASESCKPKIRELRQDLIKHKKMQVVSLPNQEDRAFQLKEQVELPNWTSVVAFVKGSSGGMEEEHLKPFGTPPRGGTHFVSFDSKPVPGSPLWQQFEDAA</sequence>
<feature type="coiled-coil region" evidence="1">
    <location>
        <begin position="26"/>
        <end position="60"/>
    </location>
</feature>